<name>A0A2U1NAN8_ARTAN</name>
<evidence type="ECO:0000313" key="1">
    <source>
        <dbReference type="EMBL" id="PWA70575.1"/>
    </source>
</evidence>
<dbReference type="EMBL" id="PKPP01003217">
    <property type="protein sequence ID" value="PWA70575.1"/>
    <property type="molecule type" value="Genomic_DNA"/>
</dbReference>
<sequence>MQENYVERKLQLFENNEEVTYRVTNSVCDIGPLNSCGGTQEGSTSCCRKHHAISMESDSCCAGAYFMVVWDLHINDVINKKIVLIIGNFLG</sequence>
<accession>A0A2U1NAN8</accession>
<dbReference type="Proteomes" id="UP000245207">
    <property type="component" value="Unassembled WGS sequence"/>
</dbReference>
<evidence type="ECO:0000313" key="2">
    <source>
        <dbReference type="Proteomes" id="UP000245207"/>
    </source>
</evidence>
<gene>
    <name evidence="1" type="ORF">CTI12_AA289990</name>
</gene>
<dbReference type="AlphaFoldDB" id="A0A2U1NAN8"/>
<organism evidence="1 2">
    <name type="scientific">Artemisia annua</name>
    <name type="common">Sweet wormwood</name>
    <dbReference type="NCBI Taxonomy" id="35608"/>
    <lineage>
        <taxon>Eukaryota</taxon>
        <taxon>Viridiplantae</taxon>
        <taxon>Streptophyta</taxon>
        <taxon>Embryophyta</taxon>
        <taxon>Tracheophyta</taxon>
        <taxon>Spermatophyta</taxon>
        <taxon>Magnoliopsida</taxon>
        <taxon>eudicotyledons</taxon>
        <taxon>Gunneridae</taxon>
        <taxon>Pentapetalae</taxon>
        <taxon>asterids</taxon>
        <taxon>campanulids</taxon>
        <taxon>Asterales</taxon>
        <taxon>Asteraceae</taxon>
        <taxon>Asteroideae</taxon>
        <taxon>Anthemideae</taxon>
        <taxon>Artemisiinae</taxon>
        <taxon>Artemisia</taxon>
    </lineage>
</organism>
<comment type="caution">
    <text evidence="1">The sequence shown here is derived from an EMBL/GenBank/DDBJ whole genome shotgun (WGS) entry which is preliminary data.</text>
</comment>
<proteinExistence type="predicted"/>
<reference evidence="1 2" key="1">
    <citation type="journal article" date="2018" name="Mol. Plant">
        <title>The genome of Artemisia annua provides insight into the evolution of Asteraceae family and artemisinin biosynthesis.</title>
        <authorList>
            <person name="Shen Q."/>
            <person name="Zhang L."/>
            <person name="Liao Z."/>
            <person name="Wang S."/>
            <person name="Yan T."/>
            <person name="Shi P."/>
            <person name="Liu M."/>
            <person name="Fu X."/>
            <person name="Pan Q."/>
            <person name="Wang Y."/>
            <person name="Lv Z."/>
            <person name="Lu X."/>
            <person name="Zhang F."/>
            <person name="Jiang W."/>
            <person name="Ma Y."/>
            <person name="Chen M."/>
            <person name="Hao X."/>
            <person name="Li L."/>
            <person name="Tang Y."/>
            <person name="Lv G."/>
            <person name="Zhou Y."/>
            <person name="Sun X."/>
            <person name="Brodelius P.E."/>
            <person name="Rose J.K.C."/>
            <person name="Tang K."/>
        </authorList>
    </citation>
    <scope>NUCLEOTIDE SEQUENCE [LARGE SCALE GENOMIC DNA]</scope>
    <source>
        <strain evidence="2">cv. Huhao1</strain>
        <tissue evidence="1">Leaf</tissue>
    </source>
</reference>
<keyword evidence="2" id="KW-1185">Reference proteome</keyword>
<protein>
    <submittedName>
        <fullName evidence="1">Uncharacterized protein</fullName>
    </submittedName>
</protein>